<sequence length="92" mass="11424">MEIKELLNQAISIWWDQKLSLSQIIVRMWKVFWDLCRWERNAIKDMDTHTDDDLKKELWNIIFCTIRWCNDLWYDPEDCIKIAIECQKKFKK</sequence>
<organism evidence="1">
    <name type="scientific">uncultured bacterium</name>
    <name type="common">gcode 4</name>
    <dbReference type="NCBI Taxonomy" id="1234023"/>
    <lineage>
        <taxon>Bacteria</taxon>
        <taxon>environmental samples</taxon>
    </lineage>
</organism>
<name>K2G290_9BACT</name>
<dbReference type="EMBL" id="AMFJ01000341">
    <property type="protein sequence ID" value="EKE28372.1"/>
    <property type="molecule type" value="Genomic_DNA"/>
</dbReference>
<evidence type="ECO:0000313" key="1">
    <source>
        <dbReference type="EMBL" id="EKE28372.1"/>
    </source>
</evidence>
<reference evidence="1" key="1">
    <citation type="journal article" date="2012" name="Science">
        <title>Fermentation, hydrogen, and sulfur metabolism in multiple uncultivated bacterial phyla.</title>
        <authorList>
            <person name="Wrighton K.C."/>
            <person name="Thomas B.C."/>
            <person name="Sharon I."/>
            <person name="Miller C.S."/>
            <person name="Castelle C.J."/>
            <person name="VerBerkmoes N.C."/>
            <person name="Wilkins M.J."/>
            <person name="Hettich R.L."/>
            <person name="Lipton M.S."/>
            <person name="Williams K.H."/>
            <person name="Long P.E."/>
            <person name="Banfield J.F."/>
        </authorList>
    </citation>
    <scope>NUCLEOTIDE SEQUENCE [LARGE SCALE GENOMIC DNA]</scope>
</reference>
<accession>K2G290</accession>
<protein>
    <submittedName>
        <fullName evidence="1">Uncharacterized protein</fullName>
    </submittedName>
</protein>
<proteinExistence type="predicted"/>
<comment type="caution">
    <text evidence="1">The sequence shown here is derived from an EMBL/GenBank/DDBJ whole genome shotgun (WGS) entry which is preliminary data.</text>
</comment>
<gene>
    <name evidence="1" type="ORF">ACD_3C00067G0006</name>
</gene>
<dbReference type="AlphaFoldDB" id="K2G290"/>